<dbReference type="EMBL" id="CP036164">
    <property type="protein sequence ID" value="QBF46624.1"/>
    <property type="molecule type" value="Genomic_DNA"/>
</dbReference>
<gene>
    <name evidence="6" type="primary">glgX</name>
    <name evidence="6" type="ORF">EXU32_10390</name>
</gene>
<dbReference type="AlphaFoldDB" id="A0A4P6MSP9"/>
<evidence type="ECO:0000256" key="2">
    <source>
        <dbReference type="ARBA" id="ARBA00022801"/>
    </source>
</evidence>
<feature type="region of interest" description="Disordered" evidence="4">
    <location>
        <begin position="495"/>
        <end position="520"/>
    </location>
</feature>
<dbReference type="SUPFAM" id="SSF51011">
    <property type="entry name" value="Glycosyl hydrolase domain"/>
    <property type="match status" value="1"/>
</dbReference>
<dbReference type="CDD" id="cd02856">
    <property type="entry name" value="E_set_GDE_Isoamylase_N"/>
    <property type="match status" value="1"/>
</dbReference>
<dbReference type="OrthoDB" id="3236218at2"/>
<protein>
    <submittedName>
        <fullName evidence="6">Glycogen debranching enzyme GlgX</fullName>
    </submittedName>
</protein>
<dbReference type="Gene3D" id="3.20.20.80">
    <property type="entry name" value="Glycosidases"/>
    <property type="match status" value="1"/>
</dbReference>
<dbReference type="Proteomes" id="UP000290408">
    <property type="component" value="Chromosome"/>
</dbReference>
<keyword evidence="3" id="KW-0326">Glycosidase</keyword>
<evidence type="ECO:0000313" key="7">
    <source>
        <dbReference type="Proteomes" id="UP000290408"/>
    </source>
</evidence>
<evidence type="ECO:0000313" key="6">
    <source>
        <dbReference type="EMBL" id="QBF46624.1"/>
    </source>
</evidence>
<feature type="domain" description="Glycosyl hydrolase family 13 catalytic" evidence="5">
    <location>
        <begin position="179"/>
        <end position="596"/>
    </location>
</feature>
<dbReference type="SUPFAM" id="SSF81296">
    <property type="entry name" value="E set domains"/>
    <property type="match status" value="1"/>
</dbReference>
<dbReference type="Pfam" id="PF02922">
    <property type="entry name" value="CBM_48"/>
    <property type="match status" value="1"/>
</dbReference>
<dbReference type="SUPFAM" id="SSF51445">
    <property type="entry name" value="(Trans)glycosidases"/>
    <property type="match status" value="1"/>
</dbReference>
<dbReference type="GO" id="GO:0004135">
    <property type="term" value="F:amylo-alpha-1,6-glucosidase activity"/>
    <property type="evidence" value="ECO:0007669"/>
    <property type="project" value="InterPro"/>
</dbReference>
<dbReference type="STRING" id="1216970.GCA_001570985_01497"/>
<keyword evidence="2" id="KW-0378">Hydrolase</keyword>
<dbReference type="GO" id="GO:0005980">
    <property type="term" value="P:glycogen catabolic process"/>
    <property type="evidence" value="ECO:0007669"/>
    <property type="project" value="InterPro"/>
</dbReference>
<dbReference type="RefSeq" id="WP_130629842.1">
    <property type="nucleotide sequence ID" value="NZ_CP036164.1"/>
</dbReference>
<feature type="compositionally biased region" description="Basic and acidic residues" evidence="4">
    <location>
        <begin position="495"/>
        <end position="509"/>
    </location>
</feature>
<dbReference type="InterPro" id="IPR013783">
    <property type="entry name" value="Ig-like_fold"/>
</dbReference>
<sequence>MSTTSAQALPHLPSPGVHPVDGGVEVAIHAAAASAVWLCIFDDEGDVLRRDAGTSKGGETRVALPAADDGWWAGFVPDVHPGTRYGLRADGPWEPTEGHRHNPAKLLLDPWARSVEGSLSYEPAVYGHVVDEAGEGDPSVRSDLDSAPFVPRCVVLDTGFEWGDDAPPAPARDERVVYEVHVREMTMRLPGVPEHLRGTYAGLCHPVTIEHLKALGVTTVELLPVHAYADEPHLVERGLTNHWGYNTLGFFAPHARYASNQDPHEVLREFKGMVKLLHAAGIEVLLDVVYNHTAEQSIGGATLSWRGLGEATWYRLDEEGNDVDVTGCGNTLDLTDPVVIEMVLDSLRYWVSECHVDGFRYDLAVALGRGEDLGYEADHPFLVAVLEDPVLSQVLHVAEPWDLGPDGWRTGQFPGAWAEWNDRFRDAARDFWLADAGALSRGEVSGDGVREIATRLVGSRDLFGERSPLSSVGFVTAHDGFTMADLVAYDEKHNEANGEDNRDGNDHNRSWNHGAEGPTDDEVIQLARRRSVRNLLGTLLLSSGIPMIASGDEIGRTTDGNNNPYCQDNEMTWLDWELDTARTDLLATAAHLTELRREVPVLRDHDESVIGWYDEAGQPMTDETWEQDDRRTLQLHLAGEPSALLVVHGGLGPVDVTLPDVGPLRLRWDSAWERPEDAEGAEGAEGADEATPPGGGEPADESSASPRPPETLTPLSLRLYTS</sequence>
<accession>A0A4P6MSP9</accession>
<dbReference type="InterPro" id="IPR017853">
    <property type="entry name" value="GH"/>
</dbReference>
<dbReference type="InterPro" id="IPR044505">
    <property type="entry name" value="GlgX_Isoamylase_N_E_set"/>
</dbReference>
<dbReference type="InterPro" id="IPR004193">
    <property type="entry name" value="Glyco_hydro_13_N"/>
</dbReference>
<reference evidence="6 7" key="1">
    <citation type="submission" date="2019-02" db="EMBL/GenBank/DDBJ databases">
        <title>Genomic data mining of an Antarctic deep-sea actinobacterium, Janibacterlimosus P3-3-X1.</title>
        <authorList>
            <person name="Liao L."/>
            <person name="Chen B."/>
        </authorList>
    </citation>
    <scope>NUCLEOTIDE SEQUENCE [LARGE SCALE GENOMIC DNA]</scope>
    <source>
        <strain evidence="6 7">P3-3-X1</strain>
    </source>
</reference>
<dbReference type="PANTHER" id="PTHR43002">
    <property type="entry name" value="GLYCOGEN DEBRANCHING ENZYME"/>
    <property type="match status" value="1"/>
</dbReference>
<organism evidence="6 7">
    <name type="scientific">Janibacter limosus</name>
    <dbReference type="NCBI Taxonomy" id="53458"/>
    <lineage>
        <taxon>Bacteria</taxon>
        <taxon>Bacillati</taxon>
        <taxon>Actinomycetota</taxon>
        <taxon>Actinomycetes</taxon>
        <taxon>Micrococcales</taxon>
        <taxon>Intrasporangiaceae</taxon>
        <taxon>Janibacter</taxon>
    </lineage>
</organism>
<proteinExistence type="inferred from homology"/>
<dbReference type="Gene3D" id="2.60.40.10">
    <property type="entry name" value="Immunoglobulins"/>
    <property type="match status" value="1"/>
</dbReference>
<evidence type="ECO:0000256" key="4">
    <source>
        <dbReference type="SAM" id="MobiDB-lite"/>
    </source>
</evidence>
<keyword evidence="7" id="KW-1185">Reference proteome</keyword>
<dbReference type="NCBIfam" id="TIGR02100">
    <property type="entry name" value="glgX_debranch"/>
    <property type="match status" value="1"/>
</dbReference>
<dbReference type="CDD" id="cd11326">
    <property type="entry name" value="AmyAc_Glg_debranch"/>
    <property type="match status" value="1"/>
</dbReference>
<name>A0A4P6MSP9_9MICO</name>
<dbReference type="InterPro" id="IPR006047">
    <property type="entry name" value="GH13_cat_dom"/>
</dbReference>
<comment type="similarity">
    <text evidence="1">Belongs to the glycosyl hydrolase 13 family.</text>
</comment>
<evidence type="ECO:0000259" key="5">
    <source>
        <dbReference type="SMART" id="SM00642"/>
    </source>
</evidence>
<dbReference type="KEGG" id="jli:EXU32_10390"/>
<evidence type="ECO:0000256" key="1">
    <source>
        <dbReference type="ARBA" id="ARBA00008061"/>
    </source>
</evidence>
<dbReference type="InterPro" id="IPR014756">
    <property type="entry name" value="Ig_E-set"/>
</dbReference>
<feature type="region of interest" description="Disordered" evidence="4">
    <location>
        <begin position="674"/>
        <end position="722"/>
    </location>
</feature>
<dbReference type="SMART" id="SM00642">
    <property type="entry name" value="Aamy"/>
    <property type="match status" value="1"/>
</dbReference>
<evidence type="ECO:0000256" key="3">
    <source>
        <dbReference type="ARBA" id="ARBA00023295"/>
    </source>
</evidence>
<dbReference type="InterPro" id="IPR011837">
    <property type="entry name" value="Glycogen_debranch_GlgX"/>
</dbReference>
<feature type="compositionally biased region" description="Acidic residues" evidence="4">
    <location>
        <begin position="678"/>
        <end position="688"/>
    </location>
</feature>